<proteinExistence type="inferred from homology"/>
<keyword evidence="2 6" id="KW-0540">Nuclease</keyword>
<evidence type="ECO:0000313" key="9">
    <source>
        <dbReference type="Proteomes" id="UP000092482"/>
    </source>
</evidence>
<keyword evidence="6" id="KW-0800">Toxin</keyword>
<dbReference type="Pfam" id="PF01850">
    <property type="entry name" value="PIN"/>
    <property type="match status" value="1"/>
</dbReference>
<keyword evidence="3 6" id="KW-0479">Metal-binding</keyword>
<dbReference type="InterPro" id="IPR022907">
    <property type="entry name" value="VapC_family"/>
</dbReference>
<dbReference type="EC" id="3.1.-.-" evidence="6"/>
<evidence type="ECO:0000256" key="5">
    <source>
        <dbReference type="ARBA" id="ARBA00022842"/>
    </source>
</evidence>
<organism evidence="8 9">
    <name type="scientific">Serinicoccus hydrothermalis</name>
    <dbReference type="NCBI Taxonomy" id="1758689"/>
    <lineage>
        <taxon>Bacteria</taxon>
        <taxon>Bacillati</taxon>
        <taxon>Actinomycetota</taxon>
        <taxon>Actinomycetes</taxon>
        <taxon>Micrococcales</taxon>
        <taxon>Ornithinimicrobiaceae</taxon>
        <taxon>Serinicoccus</taxon>
    </lineage>
</organism>
<evidence type="ECO:0000259" key="7">
    <source>
        <dbReference type="Pfam" id="PF01850"/>
    </source>
</evidence>
<feature type="binding site" evidence="6">
    <location>
        <position position="5"/>
    </location>
    <ligand>
        <name>Mg(2+)</name>
        <dbReference type="ChEBI" id="CHEBI:18420"/>
    </ligand>
</feature>
<keyword evidence="4 6" id="KW-0378">Hydrolase</keyword>
<name>A0A1B1NGW3_9MICO</name>
<dbReference type="STRING" id="1758689.SGUI_3263"/>
<accession>A0A1B1NGW3</accession>
<feature type="domain" description="PIN" evidence="7">
    <location>
        <begin position="3"/>
        <end position="133"/>
    </location>
</feature>
<dbReference type="InterPro" id="IPR006226">
    <property type="entry name" value="Mtu_PIN"/>
</dbReference>
<dbReference type="EMBL" id="CP014989">
    <property type="protein sequence ID" value="ANS80659.1"/>
    <property type="molecule type" value="Genomic_DNA"/>
</dbReference>
<evidence type="ECO:0000256" key="2">
    <source>
        <dbReference type="ARBA" id="ARBA00022722"/>
    </source>
</evidence>
<sequence>MKVVDANVLLYAVNPSARHHEASRRWLDGALSGSETVGFSWLVLTAFVRLSTKVGLFPHPLQPGQAIAVVRAWLGAPGARMLEPGGAHLTLMESILSEVGSGGNLVSDAHLAAIALEANAGVVSYDTDFSRFERVRCSRPDDLLGR</sequence>
<dbReference type="GO" id="GO:0004540">
    <property type="term" value="F:RNA nuclease activity"/>
    <property type="evidence" value="ECO:0007669"/>
    <property type="project" value="InterPro"/>
</dbReference>
<keyword evidence="1 6" id="KW-1277">Toxin-antitoxin system</keyword>
<comment type="cofactor">
    <cofactor evidence="6">
        <name>Mg(2+)</name>
        <dbReference type="ChEBI" id="CHEBI:18420"/>
    </cofactor>
</comment>
<evidence type="ECO:0000256" key="3">
    <source>
        <dbReference type="ARBA" id="ARBA00022723"/>
    </source>
</evidence>
<dbReference type="OrthoDB" id="556169at2"/>
<evidence type="ECO:0000313" key="8">
    <source>
        <dbReference type="EMBL" id="ANS80659.1"/>
    </source>
</evidence>
<comment type="function">
    <text evidence="6">Toxic component of a toxin-antitoxin (TA) system. An RNase.</text>
</comment>
<dbReference type="InterPro" id="IPR002716">
    <property type="entry name" value="PIN_dom"/>
</dbReference>
<dbReference type="GO" id="GO:0090729">
    <property type="term" value="F:toxin activity"/>
    <property type="evidence" value="ECO:0007669"/>
    <property type="project" value="UniProtKB-KW"/>
</dbReference>
<dbReference type="AlphaFoldDB" id="A0A1B1NGW3"/>
<keyword evidence="5 6" id="KW-0460">Magnesium</keyword>
<evidence type="ECO:0000256" key="4">
    <source>
        <dbReference type="ARBA" id="ARBA00022801"/>
    </source>
</evidence>
<protein>
    <recommendedName>
        <fullName evidence="6">Ribonuclease VapC</fullName>
        <shortName evidence="6">RNase VapC</shortName>
        <ecNumber evidence="6">3.1.-.-</ecNumber>
    </recommendedName>
    <alternativeName>
        <fullName evidence="6">Toxin VapC</fullName>
    </alternativeName>
</protein>
<dbReference type="NCBIfam" id="TIGR00028">
    <property type="entry name" value="Mtu_PIN_fam"/>
    <property type="match status" value="1"/>
</dbReference>
<evidence type="ECO:0000256" key="1">
    <source>
        <dbReference type="ARBA" id="ARBA00022649"/>
    </source>
</evidence>
<dbReference type="RefSeq" id="WP_066642247.1">
    <property type="nucleotide sequence ID" value="NZ_CP014989.1"/>
</dbReference>
<dbReference type="KEGG" id="serj:SGUI_3263"/>
<comment type="similarity">
    <text evidence="6">Belongs to the PINc/VapC protein family.</text>
</comment>
<gene>
    <name evidence="6" type="primary">vapC</name>
    <name evidence="8" type="ORF">SGUI_3263</name>
</gene>
<dbReference type="GO" id="GO:0016788">
    <property type="term" value="F:hydrolase activity, acting on ester bonds"/>
    <property type="evidence" value="ECO:0007669"/>
    <property type="project" value="InterPro"/>
</dbReference>
<evidence type="ECO:0000256" key="6">
    <source>
        <dbReference type="HAMAP-Rule" id="MF_00265"/>
    </source>
</evidence>
<dbReference type="HAMAP" id="MF_00265">
    <property type="entry name" value="VapC_Nob1"/>
    <property type="match status" value="1"/>
</dbReference>
<feature type="binding site" evidence="6">
    <location>
        <position position="108"/>
    </location>
    <ligand>
        <name>Mg(2+)</name>
        <dbReference type="ChEBI" id="CHEBI:18420"/>
    </ligand>
</feature>
<dbReference type="SUPFAM" id="SSF88723">
    <property type="entry name" value="PIN domain-like"/>
    <property type="match status" value="1"/>
</dbReference>
<dbReference type="GO" id="GO:0045926">
    <property type="term" value="P:negative regulation of growth"/>
    <property type="evidence" value="ECO:0007669"/>
    <property type="project" value="UniProtKB-ARBA"/>
</dbReference>
<dbReference type="CDD" id="cd18678">
    <property type="entry name" value="PIN_MtVapC25_VapC33-like"/>
    <property type="match status" value="1"/>
</dbReference>
<keyword evidence="9" id="KW-1185">Reference proteome</keyword>
<dbReference type="InterPro" id="IPR029060">
    <property type="entry name" value="PIN-like_dom_sf"/>
</dbReference>
<dbReference type="Proteomes" id="UP000092482">
    <property type="component" value="Chromosome"/>
</dbReference>
<dbReference type="GO" id="GO:0000287">
    <property type="term" value="F:magnesium ion binding"/>
    <property type="evidence" value="ECO:0007669"/>
    <property type="project" value="UniProtKB-UniRule"/>
</dbReference>
<dbReference type="Gene3D" id="3.40.50.1010">
    <property type="entry name" value="5'-nuclease"/>
    <property type="match status" value="1"/>
</dbReference>
<reference evidence="8 9" key="1">
    <citation type="submission" date="2016-03" db="EMBL/GenBank/DDBJ databases">
        <title>Shallow-sea hydrothermal system.</title>
        <authorList>
            <person name="Tang K."/>
        </authorList>
    </citation>
    <scope>NUCLEOTIDE SEQUENCE [LARGE SCALE GENOMIC DNA]</scope>
    <source>
        <strain evidence="8 9">JLT9</strain>
    </source>
</reference>
<dbReference type="PATRIC" id="fig|1758689.4.peg.3409"/>